<evidence type="ECO:0000256" key="5">
    <source>
        <dbReference type="ARBA" id="ARBA00022833"/>
    </source>
</evidence>
<keyword evidence="6" id="KW-0539">Nucleus</keyword>
<dbReference type="InterPro" id="IPR013087">
    <property type="entry name" value="Znf_C2H2_type"/>
</dbReference>
<reference evidence="9" key="1">
    <citation type="submission" date="2014-11" db="EMBL/GenBank/DDBJ databases">
        <authorList>
            <person name="Amaro Gonzalez C."/>
        </authorList>
    </citation>
    <scope>NUCLEOTIDE SEQUENCE</scope>
</reference>
<dbReference type="Gene3D" id="3.30.160.60">
    <property type="entry name" value="Classic Zinc Finger"/>
    <property type="match status" value="2"/>
</dbReference>
<dbReference type="GO" id="GO:0008270">
    <property type="term" value="F:zinc ion binding"/>
    <property type="evidence" value="ECO:0007669"/>
    <property type="project" value="UniProtKB-KW"/>
</dbReference>
<comment type="subcellular location">
    <subcellularLocation>
        <location evidence="1">Nucleus</location>
    </subcellularLocation>
</comment>
<dbReference type="FunFam" id="3.30.160.60:FF:001498">
    <property type="entry name" value="Zinc finger protein 404"/>
    <property type="match status" value="1"/>
</dbReference>
<keyword evidence="2" id="KW-0479">Metal-binding</keyword>
<dbReference type="SMART" id="SM00355">
    <property type="entry name" value="ZnF_C2H2"/>
    <property type="match status" value="2"/>
</dbReference>
<name>A0A0E9W2Q1_ANGAN</name>
<dbReference type="InterPro" id="IPR050758">
    <property type="entry name" value="Znf_C2H2-type"/>
</dbReference>
<evidence type="ECO:0000259" key="8">
    <source>
        <dbReference type="PROSITE" id="PS50157"/>
    </source>
</evidence>
<feature type="domain" description="C2H2-type" evidence="8">
    <location>
        <begin position="31"/>
        <end position="58"/>
    </location>
</feature>
<evidence type="ECO:0000313" key="9">
    <source>
        <dbReference type="EMBL" id="JAH84679.1"/>
    </source>
</evidence>
<dbReference type="GO" id="GO:0005634">
    <property type="term" value="C:nucleus"/>
    <property type="evidence" value="ECO:0007669"/>
    <property type="project" value="UniProtKB-SubCell"/>
</dbReference>
<evidence type="ECO:0000256" key="6">
    <source>
        <dbReference type="ARBA" id="ARBA00023242"/>
    </source>
</evidence>
<keyword evidence="3" id="KW-0677">Repeat</keyword>
<organism evidence="9">
    <name type="scientific">Anguilla anguilla</name>
    <name type="common">European freshwater eel</name>
    <name type="synonym">Muraena anguilla</name>
    <dbReference type="NCBI Taxonomy" id="7936"/>
    <lineage>
        <taxon>Eukaryota</taxon>
        <taxon>Metazoa</taxon>
        <taxon>Chordata</taxon>
        <taxon>Craniata</taxon>
        <taxon>Vertebrata</taxon>
        <taxon>Euteleostomi</taxon>
        <taxon>Actinopterygii</taxon>
        <taxon>Neopterygii</taxon>
        <taxon>Teleostei</taxon>
        <taxon>Anguilliformes</taxon>
        <taxon>Anguillidae</taxon>
        <taxon>Anguilla</taxon>
    </lineage>
</organism>
<dbReference type="PANTHER" id="PTHR23234">
    <property type="entry name" value="ZNF44 PROTEIN"/>
    <property type="match status" value="1"/>
</dbReference>
<dbReference type="EMBL" id="GBXM01023898">
    <property type="protein sequence ID" value="JAH84679.1"/>
    <property type="molecule type" value="Transcribed_RNA"/>
</dbReference>
<reference evidence="9" key="2">
    <citation type="journal article" date="2015" name="Fish Shellfish Immunol.">
        <title>Early steps in the European eel (Anguilla anguilla)-Vibrio vulnificus interaction in the gills: Role of the RtxA13 toxin.</title>
        <authorList>
            <person name="Callol A."/>
            <person name="Pajuelo D."/>
            <person name="Ebbesson L."/>
            <person name="Teles M."/>
            <person name="MacKenzie S."/>
            <person name="Amaro C."/>
        </authorList>
    </citation>
    <scope>NUCLEOTIDE SEQUENCE</scope>
</reference>
<dbReference type="InterPro" id="IPR036236">
    <property type="entry name" value="Znf_C2H2_sf"/>
</dbReference>
<dbReference type="SUPFAM" id="SSF57667">
    <property type="entry name" value="beta-beta-alpha zinc fingers"/>
    <property type="match status" value="1"/>
</dbReference>
<proteinExistence type="predicted"/>
<protein>
    <recommendedName>
        <fullName evidence="8">C2H2-type domain-containing protein</fullName>
    </recommendedName>
</protein>
<feature type="domain" description="C2H2-type" evidence="8">
    <location>
        <begin position="3"/>
        <end position="30"/>
    </location>
</feature>
<dbReference type="PANTHER" id="PTHR23234:SF8">
    <property type="entry name" value="C2H2-TYPE DOMAIN-CONTAINING PROTEIN"/>
    <property type="match status" value="1"/>
</dbReference>
<dbReference type="FunFam" id="3.30.160.60:FF:002005">
    <property type="entry name" value="Zinc finger protein 200"/>
    <property type="match status" value="1"/>
</dbReference>
<accession>A0A0E9W2Q1</accession>
<sequence length="94" mass="10777">MPYNCTQCGKCFSTISRLNSHKRIHTGEKPYECSQCGKCFSQTSALNRHKMIHTLRASKPCSWRSDHPVHFHFNPNLAHLIFLISSSMRSLAVE</sequence>
<evidence type="ECO:0000256" key="4">
    <source>
        <dbReference type="ARBA" id="ARBA00022771"/>
    </source>
</evidence>
<evidence type="ECO:0000256" key="7">
    <source>
        <dbReference type="PROSITE-ProRule" id="PRU00042"/>
    </source>
</evidence>
<dbReference type="AlphaFoldDB" id="A0A0E9W2Q1"/>
<evidence type="ECO:0000256" key="1">
    <source>
        <dbReference type="ARBA" id="ARBA00004123"/>
    </source>
</evidence>
<evidence type="ECO:0000256" key="3">
    <source>
        <dbReference type="ARBA" id="ARBA00022737"/>
    </source>
</evidence>
<keyword evidence="5" id="KW-0862">Zinc</keyword>
<evidence type="ECO:0000256" key="2">
    <source>
        <dbReference type="ARBA" id="ARBA00022723"/>
    </source>
</evidence>
<keyword evidence="4 7" id="KW-0863">Zinc-finger</keyword>
<dbReference type="PROSITE" id="PS50157">
    <property type="entry name" value="ZINC_FINGER_C2H2_2"/>
    <property type="match status" value="2"/>
</dbReference>
<dbReference type="Pfam" id="PF00096">
    <property type="entry name" value="zf-C2H2"/>
    <property type="match status" value="2"/>
</dbReference>
<dbReference type="PROSITE" id="PS00028">
    <property type="entry name" value="ZINC_FINGER_C2H2_1"/>
    <property type="match status" value="2"/>
</dbReference>